<dbReference type="Proteomes" id="UP000606580">
    <property type="component" value="Unassembled WGS sequence"/>
</dbReference>
<proteinExistence type="predicted"/>
<accession>A0A848D876</accession>
<gene>
    <name evidence="1" type="ORF">GIS02_02030</name>
</gene>
<protein>
    <submittedName>
        <fullName evidence="1">DUF11 domain-containing protein</fullName>
    </submittedName>
</protein>
<dbReference type="AlphaFoldDB" id="A0A848D876"/>
<dbReference type="EMBL" id="WNEG01000038">
    <property type="protein sequence ID" value="NMG82968.1"/>
    <property type="molecule type" value="Genomic_DNA"/>
</dbReference>
<name>A0A848D876_9EURY</name>
<organism evidence="1 2">
    <name type="scientific">Candidatus Ethanoperedens thermophilum</name>
    <dbReference type="NCBI Taxonomy" id="2766897"/>
    <lineage>
        <taxon>Archaea</taxon>
        <taxon>Methanobacteriati</taxon>
        <taxon>Methanobacteriota</taxon>
        <taxon>Stenosarchaea group</taxon>
        <taxon>Methanomicrobia</taxon>
        <taxon>Methanosarcinales</taxon>
        <taxon>Methanosarcinales incertae sedis</taxon>
        <taxon>GOM Arc I cluster</taxon>
        <taxon>Candidatus Ethanoperedens</taxon>
    </lineage>
</organism>
<sequence length="622" mass="66113">MIKIKSKKESKIRKTMSTLGIFAVVLAVLAIGMAGTVEAKSMYLIADHHTAQFDAWNINPGGTVVYQATYMLSYSADPAGVAIAEEYDATGSVINATLFITSEFDPGVEIVDATTMTPIGSATGPSNLAGIDVDNANDIIYTLLRGSSDLYVYDWDPITYTLTPITGLDPITLPGHSGGFGIALDDKNGILWVTDTYSTPAMARAYDTTTWTEDTSKSFTPSHMPVDIAVDSQRGFVYTVSMSSGAGTGAGSTLLCKYDIATGTETMVDTGHEGVGVAVDEDTGYVYVTGGYYDSCGPIVDIWDTSTSPWTQVQTASVSGSPAGICIPRAGGVVFNPLNIIKDDGIPTGGSVTPGATIGYNICYDNAKNNYTVNNVTILDQLSTNLTFVSATGGGIYDSATHTVTWDIGTLPALNPQQCVQLIVTVNPAIASNTTVINSATINSNETATTTVTETTDVATTTGICFTIDLKAGWNAISFPVNMTNPSISNIFSGLSCYFVYTWDSVGHQYVKETGDVQVCEGYWVFVPGDTSITVCGIPVCECKVDLTAGWNMLGSIAIDTNIVNPNDMPDYSVWDKAYAWLPGGYLYIKTQNIDPCKGYWVLAFNDCTLTIEPAPPVPPYP</sequence>
<dbReference type="SUPFAM" id="SSF63825">
    <property type="entry name" value="YWTD domain"/>
    <property type="match status" value="1"/>
</dbReference>
<dbReference type="InterPro" id="IPR015943">
    <property type="entry name" value="WD40/YVTN_repeat-like_dom_sf"/>
</dbReference>
<evidence type="ECO:0000313" key="1">
    <source>
        <dbReference type="EMBL" id="NMG82968.1"/>
    </source>
</evidence>
<dbReference type="Gene3D" id="2.130.10.10">
    <property type="entry name" value="YVTN repeat-like/Quinoprotein amine dehydrogenase"/>
    <property type="match status" value="1"/>
</dbReference>
<evidence type="ECO:0000313" key="2">
    <source>
        <dbReference type="Proteomes" id="UP000606580"/>
    </source>
</evidence>
<reference evidence="1" key="1">
    <citation type="journal article" date="2020" name="MBio">
        <title>'Candidatus Ethanoperedens,' a Thermophilic Genus of Archaea Mediating the Anaerobic Oxidation of Ethane.</title>
        <authorList>
            <person name="Hahn C.J."/>
            <person name="Laso-Perez R."/>
            <person name="Vulcano F."/>
            <person name="Vaziourakis K.M."/>
            <person name="Stokke R."/>
            <person name="Steen I.H."/>
            <person name="Teske A."/>
            <person name="Boetius A."/>
            <person name="Liebeke M."/>
            <person name="Amann R."/>
            <person name="Knittel K."/>
            <person name="Wegener G."/>
        </authorList>
    </citation>
    <scope>NUCLEOTIDE SEQUENCE</scope>
    <source>
        <strain evidence="1">GoM-Arc1-LC-WB58</strain>
    </source>
</reference>
<comment type="caution">
    <text evidence="1">The sequence shown here is derived from an EMBL/GenBank/DDBJ whole genome shotgun (WGS) entry which is preliminary data.</text>
</comment>
<dbReference type="Gene3D" id="2.60.40.1170">
    <property type="entry name" value="Mu homology domain, subdomain B"/>
    <property type="match status" value="1"/>
</dbReference>